<evidence type="ECO:0000313" key="2">
    <source>
        <dbReference type="EMBL" id="QNT77989.1"/>
    </source>
</evidence>
<sequence length="1077" mass="121798">MPRTITLIPESGIQFWPVELDMDTARKQHCWFWEKKDGTYDDGTPRYTLHTLEEDEDTGVLRDTISSFAPPEEEIYELGLKQVLTVWEDQWLPLPFFAIDGQTDNGATKLRRGPANWVRGKLVRLSDHKLICVIAVDTSLQQEVLDKDVPYNAPTPEDSQRQDQFTFTATAQETSWFLNEGWVGEWLEQLLLENRGKNTAKTPLSETPHYCEHYALYLTFLTLLSQGKELPIIHLLDGGQGKIAQKSVDVDLVLDLGNSRSCGILIEEHPGQGVDFSNSYPLVIRDLSRPWIEYDKPFPSRVEFSRPFFGNVLFSRRSGRKKAFVWPSPVRIGFEATILAGTRIGNEGLTGLSSPKRYLWDTRESLQDWRFNNGTDFNTIIDPPVNGPFMAMMTPSGRLLTQAELATGQGFMTQPTFSRSTLFTFLLLEILLQVHLQINAPQNREQRRDKTRKRRLRTVMLTMPPGMPVAEQKLLRERAQAAIDLCWQLEGYANTEKPRLRTELDEATATQIVWLHNEITERLGGNVDEMFRLQGRITPTIRPQPTPPQARPSQAPLSEQATTLEPSPQGASSLDSSDQGHSTSSPSVSPLPASPPITEKAEQAVPSSAYSLRVASIDIGGGTTDLMITTYTLPSGEAIHPHQEFRESFKTAGDDIMEHLITHIVLPEISQTLKKCGVEDPNALLNRVLGQDWGGQSEQERHLRRLFVSTILEPTALALLSDYEQLTDRKTEHLPPFTLQDIINTNQESTKRALSFMQSHAQAAGAEGFDIRHITISTSVRQVEASITHILGPVIADLCEVVWTYDCDVLLISGRPSRLRRVADMIMTAMPVPPHRIISMYHYRVGPHYAFRDARNRIDDPKTTAAVGASLCLQAEGRLQNFVLRTRALRMRSTARFIGRLDKNGQLRERNVWLKNVDLDAPPQSPPPSDPTIPQASPQQISPAAEGFPLHPTVSLSSASWGETSFVVPDFENMTRIGYRQLDIERWPAQPLYTLEFGNFPGFEHIALPLSIKITRRDIDPEREEERKDYSDREQFQVTEVLDRHGEHLHLRIVRLRLQTLAESDGYWRDTGRFTLA</sequence>
<feature type="region of interest" description="Disordered" evidence="1">
    <location>
        <begin position="538"/>
        <end position="605"/>
    </location>
</feature>
<accession>A0A7H1NQC9</accession>
<feature type="region of interest" description="Disordered" evidence="1">
    <location>
        <begin position="918"/>
        <end position="949"/>
    </location>
</feature>
<dbReference type="Proteomes" id="UP000516349">
    <property type="component" value="Chromosome"/>
</dbReference>
<dbReference type="InterPro" id="IPR043129">
    <property type="entry name" value="ATPase_NBD"/>
</dbReference>
<protein>
    <submittedName>
        <fullName evidence="2">Virulence factor SrfB</fullName>
    </submittedName>
</protein>
<dbReference type="AlphaFoldDB" id="A0A7H1NQC9"/>
<dbReference type="InterPro" id="IPR009216">
    <property type="entry name" value="Virulence_factor_SrfB"/>
</dbReference>
<organism evidence="2 3">
    <name type="scientific">Entomobacter blattae</name>
    <dbReference type="NCBI Taxonomy" id="2762277"/>
    <lineage>
        <taxon>Bacteria</taxon>
        <taxon>Pseudomonadati</taxon>
        <taxon>Pseudomonadota</taxon>
        <taxon>Alphaproteobacteria</taxon>
        <taxon>Acetobacterales</taxon>
        <taxon>Acetobacteraceae</taxon>
        <taxon>Entomobacter</taxon>
    </lineage>
</organism>
<feature type="compositionally biased region" description="Polar residues" evidence="1">
    <location>
        <begin position="557"/>
        <end position="581"/>
    </location>
</feature>
<proteinExistence type="predicted"/>
<evidence type="ECO:0000313" key="3">
    <source>
        <dbReference type="Proteomes" id="UP000516349"/>
    </source>
</evidence>
<dbReference type="EMBL" id="CP060244">
    <property type="protein sequence ID" value="QNT77989.1"/>
    <property type="molecule type" value="Genomic_DNA"/>
</dbReference>
<dbReference type="KEGG" id="ebla:JGUZn3_07540"/>
<gene>
    <name evidence="2" type="ORF">JGUZn3_07540</name>
</gene>
<dbReference type="Pfam" id="PF07520">
    <property type="entry name" value="SrfB"/>
    <property type="match status" value="3"/>
</dbReference>
<reference evidence="2 3" key="1">
    <citation type="submission" date="2020-08" db="EMBL/GenBank/DDBJ databases">
        <title>Complete genome sequence of Entomobacter blattae G55GP.</title>
        <authorList>
            <person name="Poehlein A."/>
            <person name="Guzman J."/>
            <person name="Daniel R."/>
            <person name="Vilcinskas A."/>
        </authorList>
    </citation>
    <scope>NUCLEOTIDE SEQUENCE [LARGE SCALE GENOMIC DNA]</scope>
    <source>
        <strain evidence="2 3">G55GP</strain>
    </source>
</reference>
<keyword evidence="3" id="KW-1185">Reference proteome</keyword>
<name>A0A7H1NQC9_9PROT</name>
<dbReference type="SUPFAM" id="SSF53067">
    <property type="entry name" value="Actin-like ATPase domain"/>
    <property type="match status" value="1"/>
</dbReference>
<feature type="compositionally biased region" description="Low complexity" evidence="1">
    <location>
        <begin position="582"/>
        <end position="591"/>
    </location>
</feature>
<evidence type="ECO:0000256" key="1">
    <source>
        <dbReference type="SAM" id="MobiDB-lite"/>
    </source>
</evidence>
<dbReference type="RefSeq" id="WP_203414376.1">
    <property type="nucleotide sequence ID" value="NZ_CP060244.1"/>
</dbReference>